<keyword evidence="3" id="KW-1185">Reference proteome</keyword>
<feature type="compositionally biased region" description="Gly residues" evidence="1">
    <location>
        <begin position="483"/>
        <end position="501"/>
    </location>
</feature>
<evidence type="ECO:0000256" key="1">
    <source>
        <dbReference type="SAM" id="MobiDB-lite"/>
    </source>
</evidence>
<organism evidence="2 3">
    <name type="scientific">Porphyra umbilicalis</name>
    <name type="common">Purple laver</name>
    <name type="synonym">Red alga</name>
    <dbReference type="NCBI Taxonomy" id="2786"/>
    <lineage>
        <taxon>Eukaryota</taxon>
        <taxon>Rhodophyta</taxon>
        <taxon>Bangiophyceae</taxon>
        <taxon>Bangiales</taxon>
        <taxon>Bangiaceae</taxon>
        <taxon>Porphyra</taxon>
    </lineage>
</organism>
<accession>A0A1X6NKS9</accession>
<gene>
    <name evidence="2" type="ORF">BU14_1751s0001</name>
</gene>
<feature type="region of interest" description="Disordered" evidence="1">
    <location>
        <begin position="473"/>
        <end position="507"/>
    </location>
</feature>
<feature type="compositionally biased region" description="Basic and acidic residues" evidence="1">
    <location>
        <begin position="327"/>
        <end position="343"/>
    </location>
</feature>
<proteinExistence type="predicted"/>
<evidence type="ECO:0000313" key="3">
    <source>
        <dbReference type="Proteomes" id="UP000218209"/>
    </source>
</evidence>
<evidence type="ECO:0000313" key="2">
    <source>
        <dbReference type="EMBL" id="OSX69197.1"/>
    </source>
</evidence>
<dbReference type="Proteomes" id="UP000218209">
    <property type="component" value="Unassembled WGS sequence"/>
</dbReference>
<feature type="region of interest" description="Disordered" evidence="1">
    <location>
        <begin position="409"/>
        <end position="434"/>
    </location>
</feature>
<feature type="region of interest" description="Disordered" evidence="1">
    <location>
        <begin position="601"/>
        <end position="621"/>
    </location>
</feature>
<protein>
    <submittedName>
        <fullName evidence="2">Uncharacterized protein</fullName>
    </submittedName>
</protein>
<feature type="region of interest" description="Disordered" evidence="1">
    <location>
        <begin position="103"/>
        <end position="122"/>
    </location>
</feature>
<sequence>MEYRTVRQGLKEDASASIHAAGVGANTRTDMLQKRGNRLLHSNLHPATHKQCPHAGVPRRALVACVATPRPSTPRLPPARQETCQAAKRALPPLVQQAAERLSHPPPVRGAGGREQSVRHSRVHRLRVGADADAIDNELPMERVRRIQAVRLDPPNGNDGRRRARRGRQGVPNGNGRRRRQHAIDVQVVGGGQQQRLGGVRRVDGHKGGRGSRRPVAPPKHGARRGVGDGEHVPGCHRVHPFGAPIGERDARRRREAAAAVRGRGRRCRHDRRRRVAVVRRVPCLLVVGRAPARRERRWGRLVGRKPRGCQLAHDRRRGRHVQHPVGRGDRHADGEREGAGGLKQKADRILEQLPPGAAAKALGHEEHRQGGAERLFEQRQGALGVRRGERLAEARQLCRRLVPAEPRRGGEHRAAARTGRPVEAEGGRWQARDRPADVRQRVHGGNGHLVRAVGGEGGVEGGRVEAVVATSVGEGDRHRDAGGGGGAHGGRGGRGGGGDAGRQQLSHGCHGGWQGGVGVCVNESRVQGAREGRRSERRGCGASLWSAYPRRVPLSTSREAMGGTLTTAVQCRAWAHMLPMANARPLARLPVAANVGGAASHRTKRWPGHGGIKPKDPSIHPASTIHAGTAVIKSQSTAG</sequence>
<name>A0A1X6NKS9_PORUM</name>
<feature type="region of interest" description="Disordered" evidence="1">
    <location>
        <begin position="315"/>
        <end position="343"/>
    </location>
</feature>
<feature type="region of interest" description="Disordered" evidence="1">
    <location>
        <begin position="149"/>
        <end position="244"/>
    </location>
</feature>
<dbReference type="AlphaFoldDB" id="A0A1X6NKS9"/>
<reference evidence="2 3" key="1">
    <citation type="submission" date="2017-03" db="EMBL/GenBank/DDBJ databases">
        <title>WGS assembly of Porphyra umbilicalis.</title>
        <authorList>
            <person name="Brawley S.H."/>
            <person name="Blouin N.A."/>
            <person name="Ficko-Blean E."/>
            <person name="Wheeler G.L."/>
            <person name="Lohr M."/>
            <person name="Goodson H.V."/>
            <person name="Jenkins J.W."/>
            <person name="Blaby-Haas C.E."/>
            <person name="Helliwell K.E."/>
            <person name="Chan C."/>
            <person name="Marriage T."/>
            <person name="Bhattacharya D."/>
            <person name="Klein A.S."/>
            <person name="Badis Y."/>
            <person name="Brodie J."/>
            <person name="Cao Y."/>
            <person name="Collen J."/>
            <person name="Dittami S.M."/>
            <person name="Gachon C.M."/>
            <person name="Green B.R."/>
            <person name="Karpowicz S."/>
            <person name="Kim J.W."/>
            <person name="Kudahl U."/>
            <person name="Lin S."/>
            <person name="Michel G."/>
            <person name="Mittag M."/>
            <person name="Olson B.J."/>
            <person name="Pangilinan J."/>
            <person name="Peng Y."/>
            <person name="Qiu H."/>
            <person name="Shu S."/>
            <person name="Singer J.T."/>
            <person name="Smith A.G."/>
            <person name="Sprecher B.N."/>
            <person name="Wagner V."/>
            <person name="Wang W."/>
            <person name="Wang Z.-Y."/>
            <person name="Yan J."/>
            <person name="Yarish C."/>
            <person name="Zoeuner-Riek S."/>
            <person name="Zhuang Y."/>
            <person name="Zou Y."/>
            <person name="Lindquist E.A."/>
            <person name="Grimwood J."/>
            <person name="Barry K."/>
            <person name="Rokhsar D.S."/>
            <person name="Schmutz J."/>
            <person name="Stiller J.W."/>
            <person name="Grossman A.R."/>
            <person name="Prochnik S.E."/>
        </authorList>
    </citation>
    <scope>NUCLEOTIDE SEQUENCE [LARGE SCALE GENOMIC DNA]</scope>
    <source>
        <strain evidence="2">4086291</strain>
    </source>
</reference>
<dbReference type="EMBL" id="KV919706">
    <property type="protein sequence ID" value="OSX69197.1"/>
    <property type="molecule type" value="Genomic_DNA"/>
</dbReference>